<dbReference type="Proteomes" id="UP000093199">
    <property type="component" value="Unassembled WGS sequence"/>
</dbReference>
<keyword evidence="3" id="KW-1185">Reference proteome</keyword>
<dbReference type="Gene3D" id="3.50.50.60">
    <property type="entry name" value="FAD/NAD(P)-binding domain"/>
    <property type="match status" value="1"/>
</dbReference>
<dbReference type="InterPro" id="IPR050982">
    <property type="entry name" value="Auxin_biosynth/cation_transpt"/>
</dbReference>
<name>A0A1C0YBW7_9BACL</name>
<keyword evidence="1" id="KW-0560">Oxidoreductase</keyword>
<dbReference type="InterPro" id="IPR036188">
    <property type="entry name" value="FAD/NAD-bd_sf"/>
</dbReference>
<accession>A0A1C0YBW7</accession>
<comment type="caution">
    <text evidence="2">The sequence shown here is derived from an EMBL/GenBank/DDBJ whole genome shotgun (WGS) entry which is preliminary data.</text>
</comment>
<dbReference type="AlphaFoldDB" id="A0A1C0YBW7"/>
<dbReference type="Pfam" id="PF13738">
    <property type="entry name" value="Pyr_redox_3"/>
    <property type="match status" value="1"/>
</dbReference>
<dbReference type="STRING" id="33978.A6M13_03440"/>
<reference evidence="2 3" key="1">
    <citation type="submission" date="2016-07" db="EMBL/GenBank/DDBJ databases">
        <title>Caryophanon tenue genome sequencing.</title>
        <authorList>
            <person name="Verma A."/>
            <person name="Pal Y."/>
            <person name="Krishnamurthi S."/>
        </authorList>
    </citation>
    <scope>NUCLEOTIDE SEQUENCE [LARGE SCALE GENOMIC DNA]</scope>
    <source>
        <strain evidence="2 3">DSM 14152</strain>
    </source>
</reference>
<protein>
    <submittedName>
        <fullName evidence="2">Flavoprotein</fullName>
    </submittedName>
</protein>
<proteinExistence type="predicted"/>
<evidence type="ECO:0000256" key="1">
    <source>
        <dbReference type="ARBA" id="ARBA00023002"/>
    </source>
</evidence>
<dbReference type="PANTHER" id="PTHR43539:SF78">
    <property type="entry name" value="FLAVIN-CONTAINING MONOOXYGENASE"/>
    <property type="match status" value="1"/>
</dbReference>
<dbReference type="RefSeq" id="WP_066545802.1">
    <property type="nucleotide sequence ID" value="NZ_MASJ01000023.1"/>
</dbReference>
<evidence type="ECO:0000313" key="2">
    <source>
        <dbReference type="EMBL" id="OCS84641.1"/>
    </source>
</evidence>
<sequence length="428" mass="46746">MTFHITTQSTCCVPNTSCCDGYPVAIIGAGPIGLAAAAHLQQRNIPFFIVEKGDVADNIRSWQHVTLFSPWQYNIDHVANQLLTATGWQTPIQTNIPTGAQLIDAYLQPLAALFEKQIFTHHEVIGISKEQTDRMKSQNRAQQAFQLVVETKVGIKTMKARAIIDATGTWGHPSPAASNGLWLRGEQQAAPFMTYTIPTDEQLQLYASKHVAVIGSGHSAIQSLLQLVALKEHYPQTTITWIVRKARIEDAYGGGSNDELAARGELGLRIAYFVENGTIHVKTAFTIEQVRATSQRLTLKSQTETLAVDYAIVNTGSRPNFDFHRELRYEADAITEAVPALAPLIDPNEHSCGTVAAHGERELRQVEPNFYIVGAKSYGRAPTFLMATGYEQVRSVTAYLAGDIEAATQVELSLPETGVCHSGVGGCC</sequence>
<dbReference type="GO" id="GO:0004497">
    <property type="term" value="F:monooxygenase activity"/>
    <property type="evidence" value="ECO:0007669"/>
    <property type="project" value="TreeGrafter"/>
</dbReference>
<dbReference type="SUPFAM" id="SSF51905">
    <property type="entry name" value="FAD/NAD(P)-binding domain"/>
    <property type="match status" value="1"/>
</dbReference>
<dbReference type="EMBL" id="MASJ01000023">
    <property type="protein sequence ID" value="OCS84641.1"/>
    <property type="molecule type" value="Genomic_DNA"/>
</dbReference>
<dbReference type="PRINTS" id="PR00368">
    <property type="entry name" value="FADPNR"/>
</dbReference>
<gene>
    <name evidence="2" type="ORF">A6M13_03440</name>
</gene>
<dbReference type="PANTHER" id="PTHR43539">
    <property type="entry name" value="FLAVIN-BINDING MONOOXYGENASE-LIKE PROTEIN (AFU_ORTHOLOGUE AFUA_4G09220)"/>
    <property type="match status" value="1"/>
</dbReference>
<evidence type="ECO:0000313" key="3">
    <source>
        <dbReference type="Proteomes" id="UP000093199"/>
    </source>
</evidence>
<organism evidence="2 3">
    <name type="scientific">Caryophanon tenue</name>
    <dbReference type="NCBI Taxonomy" id="33978"/>
    <lineage>
        <taxon>Bacteria</taxon>
        <taxon>Bacillati</taxon>
        <taxon>Bacillota</taxon>
        <taxon>Bacilli</taxon>
        <taxon>Bacillales</taxon>
        <taxon>Caryophanaceae</taxon>
        <taxon>Caryophanon</taxon>
    </lineage>
</organism>
<dbReference type="OrthoDB" id="9773233at2"/>
<dbReference type="GO" id="GO:0050660">
    <property type="term" value="F:flavin adenine dinucleotide binding"/>
    <property type="evidence" value="ECO:0007669"/>
    <property type="project" value="TreeGrafter"/>
</dbReference>